<comment type="similarity">
    <text evidence="1 5 6">Belongs to the bacterial ribosomal protein bL19 family.</text>
</comment>
<dbReference type="PIRSF" id="PIRSF002191">
    <property type="entry name" value="Ribosomal_L19"/>
    <property type="match status" value="1"/>
</dbReference>
<dbReference type="HAMAP" id="MF_00402">
    <property type="entry name" value="Ribosomal_bL19"/>
    <property type="match status" value="1"/>
</dbReference>
<comment type="function">
    <text evidence="5 6">This protein is located at the 30S-50S ribosomal subunit interface and may play a role in the structure and function of the aminoacyl-tRNA binding site.</text>
</comment>
<dbReference type="PANTHER" id="PTHR15680:SF9">
    <property type="entry name" value="LARGE RIBOSOMAL SUBUNIT PROTEIN BL19M"/>
    <property type="match status" value="1"/>
</dbReference>
<dbReference type="PRINTS" id="PR00061">
    <property type="entry name" value="RIBOSOMALL19"/>
</dbReference>
<dbReference type="InterPro" id="IPR018257">
    <property type="entry name" value="Ribosomal_bL19_CS"/>
</dbReference>
<name>H5STB4_ACEAU</name>
<proteinExistence type="inferred from homology"/>
<evidence type="ECO:0000256" key="2">
    <source>
        <dbReference type="ARBA" id="ARBA00022980"/>
    </source>
</evidence>
<accession>H5STB4</accession>
<evidence type="ECO:0000256" key="5">
    <source>
        <dbReference type="HAMAP-Rule" id="MF_00402"/>
    </source>
</evidence>
<reference evidence="7" key="2">
    <citation type="journal article" date="2012" name="PLoS ONE">
        <title>A Deeply Branching Thermophilic Bacterium with an Ancient Acetyl-CoA Pathway Dominates a Subsurface Ecosystem.</title>
        <authorList>
            <person name="Takami H."/>
            <person name="Noguchi H."/>
            <person name="Takaki Y."/>
            <person name="Uchiyama I."/>
            <person name="Toyoda A."/>
            <person name="Nishi S."/>
            <person name="Chee G.-J."/>
            <person name="Arai W."/>
            <person name="Nunoura T."/>
            <person name="Itoh T."/>
            <person name="Hattori M."/>
            <person name="Takai K."/>
        </authorList>
    </citation>
    <scope>NUCLEOTIDE SEQUENCE</scope>
</reference>
<protein>
    <recommendedName>
        <fullName evidence="4 5">Large ribosomal subunit protein bL19</fullName>
    </recommendedName>
</protein>
<keyword evidence="2 5" id="KW-0689">Ribosomal protein</keyword>
<evidence type="ECO:0000313" key="7">
    <source>
        <dbReference type="EMBL" id="BAL59764.1"/>
    </source>
</evidence>
<evidence type="ECO:0000256" key="1">
    <source>
        <dbReference type="ARBA" id="ARBA00005781"/>
    </source>
</evidence>
<dbReference type="EMBL" id="AP011803">
    <property type="protein sequence ID" value="BAL59764.1"/>
    <property type="molecule type" value="Genomic_DNA"/>
</dbReference>
<dbReference type="SUPFAM" id="SSF50104">
    <property type="entry name" value="Translation proteins SH3-like domain"/>
    <property type="match status" value="1"/>
</dbReference>
<dbReference type="AlphaFoldDB" id="H5STB4"/>
<dbReference type="Pfam" id="PF01245">
    <property type="entry name" value="Ribosomal_L19"/>
    <property type="match status" value="1"/>
</dbReference>
<evidence type="ECO:0000256" key="6">
    <source>
        <dbReference type="RuleBase" id="RU000559"/>
    </source>
</evidence>
<dbReference type="NCBIfam" id="TIGR01024">
    <property type="entry name" value="rplS_bact"/>
    <property type="match status" value="1"/>
</dbReference>
<dbReference type="PROSITE" id="PS01015">
    <property type="entry name" value="RIBOSOMAL_L19"/>
    <property type="match status" value="1"/>
</dbReference>
<dbReference type="Gene3D" id="2.30.30.790">
    <property type="match status" value="1"/>
</dbReference>
<dbReference type="GO" id="GO:0022625">
    <property type="term" value="C:cytosolic large ribosomal subunit"/>
    <property type="evidence" value="ECO:0007669"/>
    <property type="project" value="TreeGrafter"/>
</dbReference>
<organism evidence="7">
    <name type="scientific">Acetithermum autotrophicum</name>
    <dbReference type="NCBI Taxonomy" id="1446466"/>
    <lineage>
        <taxon>Bacteria</taxon>
        <taxon>Candidatus Bipolaricaulota</taxon>
        <taxon>Candidatus Acetithermum</taxon>
    </lineage>
</organism>
<dbReference type="InterPro" id="IPR038657">
    <property type="entry name" value="Ribosomal_bL19_sf"/>
</dbReference>
<reference evidence="7" key="1">
    <citation type="journal article" date="2005" name="Environ. Microbiol.">
        <title>Genetic and functional properties of uncultivated thermophilic crenarchaeotes from a subsurface gold mine as revealed by analysis of genome fragments.</title>
        <authorList>
            <person name="Nunoura T."/>
            <person name="Hirayama H."/>
            <person name="Takami H."/>
            <person name="Oida H."/>
            <person name="Nishi S."/>
            <person name="Shimamura S."/>
            <person name="Suzuki Y."/>
            <person name="Inagaki F."/>
            <person name="Takai K."/>
            <person name="Nealson K.H."/>
            <person name="Horikoshi K."/>
        </authorList>
    </citation>
    <scope>NUCLEOTIDE SEQUENCE</scope>
</reference>
<dbReference type="InterPro" id="IPR001857">
    <property type="entry name" value="Ribosomal_bL19"/>
</dbReference>
<dbReference type="PANTHER" id="PTHR15680">
    <property type="entry name" value="RIBOSOMAL PROTEIN L19"/>
    <property type="match status" value="1"/>
</dbReference>
<dbReference type="GO" id="GO:0006412">
    <property type="term" value="P:translation"/>
    <property type="evidence" value="ECO:0007669"/>
    <property type="project" value="UniProtKB-UniRule"/>
</dbReference>
<evidence type="ECO:0000256" key="4">
    <source>
        <dbReference type="ARBA" id="ARBA00035171"/>
    </source>
</evidence>
<dbReference type="GO" id="GO:0003735">
    <property type="term" value="F:structural constituent of ribosome"/>
    <property type="evidence" value="ECO:0007669"/>
    <property type="project" value="InterPro"/>
</dbReference>
<keyword evidence="3 5" id="KW-0687">Ribonucleoprotein</keyword>
<evidence type="ECO:0000256" key="3">
    <source>
        <dbReference type="ARBA" id="ARBA00023274"/>
    </source>
</evidence>
<gene>
    <name evidence="5" type="primary">rplS</name>
    <name evidence="7" type="ORF">HGMM_OP4C400</name>
</gene>
<sequence length="117" mass="13263">MNMNLMREIEQEFMKKDLPEFRPGDTIRVHERVLEGGEGGKEGRERIQIFEGIVIKCAGSGASKTFTVRKISSGIGVEKIFPLYSPRIAKIEVVERGRARRARLTYLRKQALEASAK</sequence>
<dbReference type="InterPro" id="IPR008991">
    <property type="entry name" value="Translation_prot_SH3-like_sf"/>
</dbReference>